<accession>A7VRA5</accession>
<reference evidence="1 2" key="2">
    <citation type="submission" date="2007-08" db="EMBL/GenBank/DDBJ databases">
        <authorList>
            <person name="Fulton L."/>
            <person name="Clifton S."/>
            <person name="Fulton B."/>
            <person name="Xu J."/>
            <person name="Minx P."/>
            <person name="Pepin K.H."/>
            <person name="Johnson M."/>
            <person name="Thiruvilangam P."/>
            <person name="Bhonagiri V."/>
            <person name="Nash W.E."/>
            <person name="Wang C."/>
            <person name="Mardis E.R."/>
            <person name="Wilson R.K."/>
        </authorList>
    </citation>
    <scope>NUCLEOTIDE SEQUENCE [LARGE SCALE GENOMIC DNA]</scope>
    <source>
        <strain evidence="1 2">DSM 753</strain>
    </source>
</reference>
<dbReference type="EMBL" id="ABCB02000016">
    <property type="protein sequence ID" value="EDO62227.1"/>
    <property type="molecule type" value="Genomic_DNA"/>
</dbReference>
<dbReference type="Proteomes" id="UP000003490">
    <property type="component" value="Unassembled WGS sequence"/>
</dbReference>
<protein>
    <submittedName>
        <fullName evidence="1">Uncharacterized protein</fullName>
    </submittedName>
</protein>
<proteinExistence type="predicted"/>
<comment type="caution">
    <text evidence="1">The sequence shown here is derived from an EMBL/GenBank/DDBJ whole genome shotgun (WGS) entry which is preliminary data.</text>
</comment>
<sequence>MAVLDTALAAEQGRPASAPFERRAFQYSAEESRLYQEPFL</sequence>
<dbReference type="HOGENOM" id="CLU_3287419_0_0_9"/>
<name>A7VRA5_9FIRM</name>
<gene>
    <name evidence="1" type="ORF">CLOLEP_01088</name>
</gene>
<organism evidence="1 2">
    <name type="scientific">[Clostridium] leptum DSM 753</name>
    <dbReference type="NCBI Taxonomy" id="428125"/>
    <lineage>
        <taxon>Bacteria</taxon>
        <taxon>Bacillati</taxon>
        <taxon>Bacillota</taxon>
        <taxon>Clostridia</taxon>
        <taxon>Eubacteriales</taxon>
        <taxon>Oscillospiraceae</taxon>
        <taxon>Oscillospiraceae incertae sedis</taxon>
    </lineage>
</organism>
<reference evidence="1 2" key="1">
    <citation type="submission" date="2007-08" db="EMBL/GenBank/DDBJ databases">
        <title>Draft genome sequence of Clostridium leptum (DSM 753).</title>
        <authorList>
            <person name="Sudarsanam P."/>
            <person name="Ley R."/>
            <person name="Guruge J."/>
            <person name="Turnbaugh P.J."/>
            <person name="Mahowald M."/>
            <person name="Liep D."/>
            <person name="Gordon J."/>
        </authorList>
    </citation>
    <scope>NUCLEOTIDE SEQUENCE [LARGE SCALE GENOMIC DNA]</scope>
    <source>
        <strain evidence="1 2">DSM 753</strain>
    </source>
</reference>
<evidence type="ECO:0000313" key="2">
    <source>
        <dbReference type="Proteomes" id="UP000003490"/>
    </source>
</evidence>
<evidence type="ECO:0000313" key="1">
    <source>
        <dbReference type="EMBL" id="EDO62227.1"/>
    </source>
</evidence>
<dbReference type="AlphaFoldDB" id="A7VRA5"/>